<gene>
    <name evidence="1" type="primary">GIMAP8.6</name>
    <name evidence="1" type="ORF">GBF38_004787</name>
</gene>
<proteinExistence type="predicted"/>
<organism evidence="1 2">
    <name type="scientific">Nibea albiflora</name>
    <name type="common">Yellow drum</name>
    <name type="synonym">Corvina albiflora</name>
    <dbReference type="NCBI Taxonomy" id="240163"/>
    <lineage>
        <taxon>Eukaryota</taxon>
        <taxon>Metazoa</taxon>
        <taxon>Chordata</taxon>
        <taxon>Craniata</taxon>
        <taxon>Vertebrata</taxon>
        <taxon>Euteleostomi</taxon>
        <taxon>Actinopterygii</taxon>
        <taxon>Neopterygii</taxon>
        <taxon>Teleostei</taxon>
        <taxon>Neoteleostei</taxon>
        <taxon>Acanthomorphata</taxon>
        <taxon>Eupercaria</taxon>
        <taxon>Sciaenidae</taxon>
        <taxon>Nibea</taxon>
    </lineage>
</organism>
<keyword evidence="2" id="KW-1185">Reference proteome</keyword>
<name>A0ACB7FCS2_NIBAL</name>
<dbReference type="Proteomes" id="UP000805704">
    <property type="component" value="Chromosome 13"/>
</dbReference>
<accession>A0ACB7FCS2</accession>
<protein>
    <submittedName>
        <fullName evidence="1">GTPase IMAP family member 8</fullName>
    </submittedName>
</protein>
<sequence length="1300" mass="152834">MSKRRRSVELLPPSMSGLRVVLLGNSWSQRSSVGNFILGEKKFNTEEEADCCQRERGQVKEKEMILINTPDLLHPDISEDKLTEHVKTCERLSDPGPHVFLLVLQPEDFTEEHKLKLCTVLQRFSDRSFDHSLILITKPRQKKSPAFMENYQQHPPLNDMIRMCRYRHLKQGNFELPELLTRLGQTVKENNGEHVSCEAASTLAADHQRPKQQETQTSVMDAVRAAASGFRIVLLGKSEDKQTKLHDFIIKDQTFHYLHSKIYKTRECVATCGELSGKQLTLVKTPNIFSLSEEAVREKLRRSISLCLPGPNVLLLLVKPSDFTEKNRQTLKFILSLFGQDALKHSMVITTHEENKTSSAVNQLLTDCGGRHYSMSEDDHRSLMQKIEKIVCENKGTFLTFTEDSTRPKCEPMKAALNLVLCGRRGAGKTSAAKAILGQTEFPSASNSSECVKHQGQVCGRWLSLVELPALYGKPQEAVMEESLRCTSLCDPEGVHAFILVLPVGPLTDEDKGELETIQNTFSSQVDDFTMILFTVESDPTAPDVVNFIQENKDIQELRQSCGGRYVVLNIKDKQQIPELLDMVEENSQTKNEPSCYTTETFTHAQMEKVIQLERLMKKHEISCDEQRSDRLRIVLIGKTGCGKSSSGNTILGRREFEAESSQTSVTKHCQKAQREVDGRPVVVVDTPGLFDTTLSHEEVNEEMVKCISLLAPGPHVFLLVLQIGRFTQEEKETLKLIKKSFGTNSEKFTIVLLTGGDKLEREKKSIEEWLKTKCDDSFRKLISDCGGRYHVFNNYDEQNHQQVSELITKIDTMVKENGGSCYTNEMLQEAEAAIKKEMERILKEKEEEMKREREELQRKHEEELEEMKRRMEEQREETEKERKLREKLLEEMKENIKKEREERKKEQEQREEEDRKRKQQEEIQQQEWKQKEKDLEEKIKSESESKETIDRKLKESRKERENKEKKLKEEEERRKEEDEKRRQEEQERLRKLEEEYRQERENYEKKRQEEDRIRREEEEKKQKELEENFKTELENIEKKYEEEARKKAEEFNEFREKKEEDFAALIEKHMKEVMDKQEEYERLQDLSTHKETNLKQEMDQLQNKHKVEMSELVLLLLTQKKENRKKIKTMQEAQKKEADQLKKELSAQNKRNEKQQIDQLKKKQKQEMKELSKLNKVEQIRMSLEHEQQLTELKLKIFNQQQQNQKKQLNELEKQHKEKLDRFKQTLLEENKRNQEEKLDELQKRQEQEIKKLKQKDMTQDEDSQKEELDEIQKRHDKEMNELKEKLLTAEQQQPCFIS</sequence>
<comment type="caution">
    <text evidence="1">The sequence shown here is derived from an EMBL/GenBank/DDBJ whole genome shotgun (WGS) entry which is preliminary data.</text>
</comment>
<reference evidence="1" key="1">
    <citation type="submission" date="2020-04" db="EMBL/GenBank/DDBJ databases">
        <title>A chromosome-scale assembly and high-density genetic map of the yellow drum (Nibea albiflora) genome.</title>
        <authorList>
            <person name="Xu D."/>
            <person name="Zhang W."/>
            <person name="Chen R."/>
            <person name="Tan P."/>
            <person name="Wang L."/>
            <person name="Song H."/>
            <person name="Tian L."/>
            <person name="Zhu Q."/>
            <person name="Wang B."/>
        </authorList>
    </citation>
    <scope>NUCLEOTIDE SEQUENCE</scope>
    <source>
        <strain evidence="1">ZJHYS-2018</strain>
    </source>
</reference>
<evidence type="ECO:0000313" key="2">
    <source>
        <dbReference type="Proteomes" id="UP000805704"/>
    </source>
</evidence>
<dbReference type="EMBL" id="CM024801">
    <property type="protein sequence ID" value="KAG8012248.1"/>
    <property type="molecule type" value="Genomic_DNA"/>
</dbReference>
<evidence type="ECO:0000313" key="1">
    <source>
        <dbReference type="EMBL" id="KAG8012248.1"/>
    </source>
</evidence>